<feature type="repeat" description="Pumilio" evidence="2">
    <location>
        <begin position="662"/>
        <end position="697"/>
    </location>
</feature>
<dbReference type="InterPro" id="IPR033133">
    <property type="entry name" value="PUM-HD"/>
</dbReference>
<evidence type="ECO:0000256" key="1">
    <source>
        <dbReference type="ARBA" id="ARBA00022737"/>
    </source>
</evidence>
<proteinExistence type="predicted"/>
<dbReference type="GeneID" id="88176171"/>
<keyword evidence="1" id="KW-0677">Repeat</keyword>
<feature type="region of interest" description="Disordered" evidence="3">
    <location>
        <begin position="536"/>
        <end position="558"/>
    </location>
</feature>
<dbReference type="GO" id="GO:0000288">
    <property type="term" value="P:nuclear-transcribed mRNA catabolic process, deadenylation-dependent decay"/>
    <property type="evidence" value="ECO:0007669"/>
    <property type="project" value="TreeGrafter"/>
</dbReference>
<reference evidence="5 6" key="1">
    <citation type="submission" date="2023-10" db="EMBL/GenBank/DDBJ databases">
        <title>Draft Genome Sequence of Candida saopaulonensis from a very Premature Infant with Sepsis.</title>
        <authorList>
            <person name="Ning Y."/>
            <person name="Dai R."/>
            <person name="Xiao M."/>
            <person name="Xu Y."/>
            <person name="Yan Q."/>
            <person name="Zhang L."/>
        </authorList>
    </citation>
    <scope>NUCLEOTIDE SEQUENCE [LARGE SCALE GENOMIC DNA]</scope>
    <source>
        <strain evidence="5 6">19XY460</strain>
    </source>
</reference>
<dbReference type="SUPFAM" id="SSF48371">
    <property type="entry name" value="ARM repeat"/>
    <property type="match status" value="1"/>
</dbReference>
<dbReference type="PANTHER" id="PTHR47093">
    <property type="entry name" value="PROTEIN JSN1-RELATED"/>
    <property type="match status" value="1"/>
</dbReference>
<dbReference type="EMBL" id="CP138900">
    <property type="protein sequence ID" value="WPK27715.1"/>
    <property type="molecule type" value="Genomic_DNA"/>
</dbReference>
<dbReference type="Gene3D" id="3.30.70.330">
    <property type="match status" value="1"/>
</dbReference>
<evidence type="ECO:0000256" key="3">
    <source>
        <dbReference type="SAM" id="MobiDB-lite"/>
    </source>
</evidence>
<organism evidence="5 6">
    <name type="scientific">Australozyma saopauloensis</name>
    <dbReference type="NCBI Taxonomy" id="291208"/>
    <lineage>
        <taxon>Eukaryota</taxon>
        <taxon>Fungi</taxon>
        <taxon>Dikarya</taxon>
        <taxon>Ascomycota</taxon>
        <taxon>Saccharomycotina</taxon>
        <taxon>Pichiomycetes</taxon>
        <taxon>Metschnikowiaceae</taxon>
        <taxon>Australozyma</taxon>
    </lineage>
</organism>
<dbReference type="SUPFAM" id="SSF54928">
    <property type="entry name" value="RNA-binding domain, RBD"/>
    <property type="match status" value="1"/>
</dbReference>
<keyword evidence="6" id="KW-1185">Reference proteome</keyword>
<gene>
    <name evidence="5" type="ORF">PUMCH_005112</name>
</gene>
<evidence type="ECO:0000259" key="4">
    <source>
        <dbReference type="PROSITE" id="PS50303"/>
    </source>
</evidence>
<protein>
    <recommendedName>
        <fullName evidence="4">PUM-HD domain-containing protein</fullName>
    </recommendedName>
</protein>
<feature type="region of interest" description="Disordered" evidence="3">
    <location>
        <begin position="990"/>
        <end position="1016"/>
    </location>
</feature>
<dbReference type="SMART" id="SM00025">
    <property type="entry name" value="Pumilio"/>
    <property type="match status" value="6"/>
</dbReference>
<evidence type="ECO:0000256" key="2">
    <source>
        <dbReference type="PROSITE-ProRule" id="PRU00317"/>
    </source>
</evidence>
<evidence type="ECO:0000313" key="6">
    <source>
        <dbReference type="Proteomes" id="UP001338582"/>
    </source>
</evidence>
<evidence type="ECO:0000313" key="5">
    <source>
        <dbReference type="EMBL" id="WPK27715.1"/>
    </source>
</evidence>
<dbReference type="KEGG" id="asau:88176171"/>
<dbReference type="PROSITE" id="PS50302">
    <property type="entry name" value="PUM"/>
    <property type="match status" value="2"/>
</dbReference>
<dbReference type="Proteomes" id="UP001338582">
    <property type="component" value="Chromosome 7"/>
</dbReference>
<dbReference type="RefSeq" id="XP_062880092.1">
    <property type="nucleotide sequence ID" value="XM_063024022.1"/>
</dbReference>
<feature type="repeat" description="Pumilio" evidence="2">
    <location>
        <begin position="737"/>
        <end position="775"/>
    </location>
</feature>
<dbReference type="InterPro" id="IPR012677">
    <property type="entry name" value="Nucleotide-bd_a/b_plait_sf"/>
</dbReference>
<feature type="domain" description="PUM-HD" evidence="4">
    <location>
        <begin position="602"/>
        <end position="990"/>
    </location>
</feature>
<dbReference type="AlphaFoldDB" id="A0AAX4HGI3"/>
<dbReference type="Gene3D" id="1.25.10.10">
    <property type="entry name" value="Leucine-rich Repeat Variant"/>
    <property type="match status" value="1"/>
</dbReference>
<dbReference type="PANTHER" id="PTHR47093:SF1">
    <property type="entry name" value="PROTEIN JSN1-RELATED"/>
    <property type="match status" value="1"/>
</dbReference>
<dbReference type="Pfam" id="PF00806">
    <property type="entry name" value="PUF"/>
    <property type="match status" value="3"/>
</dbReference>
<sequence>MANQSPPPLASAPPDDSLLLFLTLLPGPALSHELFLRSSAVDVLDHNLSNGYPNVANPSQNSNNSTASFGNALGGGYSSFAAGSSLLAGAGTANGYSNTTINGNSAGMSTSLNNNTNSSLNNSININNINSNINNGNGNNTVNGNGYIAFGLAGSGSSSSMFPQSGGIDIPLTSLLLLNTSGAIPVLSSSASARRARSGLLFSTNSIWNDDALLLNSPSRASLNGGMLDLFPDMASASVSASASAGAAAGQSSAFISPVLAAQPLSLTTRNRSHTTSTHPMAFGVKPPGDAAARMSVSPFLTAVPEPSSLLDNLVLNMNEPPASQTSARNRSQTYLGVTPKLPELTLAMGAFARASQHQHLQQHQQPHLHAMSSQSAYADSIGNQLFDFPLAYASKEALQDDFDIFDLNITTSFDNPNLGPTHTLLLDNLPHFIDAAGLHKLLSSPPASAAYHNSGITSVRVSLRSNSKLALVEFVSIEAAMSIKATFNHLELMPGVIMYVAFARVGDKQQAPSLPLAPVSAGGPLISPAPSHPVNGAHTVESIKKPSPPRSIEQKSPSENVVESLMDTVSRLSASQPIDLQKVVSMIKKAAAFNNSKYQQNFGPLPEPLMTRQFDAPKLRELRKVLENSEKQAFGQSASDTEANGDLETMSQIELEELCLSMLDELPEICYDHIGNTVVQKLFTVVDSPVIKLVMVKEIAPYFAQLGIHKNGTWAIQKIINNSLNVCLPKVLIADSLKPYAVKLFNDQFGNYVLQCCLKFGSPFNDFIFETVYDNFLEISCGRFGARCLRAILETSNEQNSTNSGIVSNEQLFLIASLIVENAPDLIVNNNGSLLITWFLDTFSGCKNADYDFRYSLLCDKLMSSLDVFCSHKLASLTIYKILNNRTDFGAKQKIMNAIFGTFNEHDEQFSITTDLLESILQDSTENNSGPLFIYKILSNPSSFTIGNDNVNQKYHHFVVSQVKKVLLDINIVNQQPYKKLMDEVGLSPNKINKSMPGGRKTKRGGVNHHQGMGNRMGNKQGMGNLGMGMPYPHPSQMMAPAMNYNTYQNGPTMYAPNMPPYGGSGYNGAVGYGYPGQFAPEAAMQQALREQDFSVMRELEQLTLSSVAMGYGSNPQTPLAGVGVGQNGLFF</sequence>
<dbReference type="InterPro" id="IPR035979">
    <property type="entry name" value="RBD_domain_sf"/>
</dbReference>
<dbReference type="InterPro" id="IPR011989">
    <property type="entry name" value="ARM-like"/>
</dbReference>
<dbReference type="InterPro" id="IPR016024">
    <property type="entry name" value="ARM-type_fold"/>
</dbReference>
<dbReference type="InterPro" id="IPR052645">
    <property type="entry name" value="Pumilio_domain_protein"/>
</dbReference>
<dbReference type="GO" id="GO:0003729">
    <property type="term" value="F:mRNA binding"/>
    <property type="evidence" value="ECO:0007669"/>
    <property type="project" value="UniProtKB-ARBA"/>
</dbReference>
<name>A0AAX4HGI3_9ASCO</name>
<dbReference type="InterPro" id="IPR001313">
    <property type="entry name" value="Pumilio_RNA-bd_rpt"/>
</dbReference>
<accession>A0AAX4HGI3</accession>
<dbReference type="PROSITE" id="PS50303">
    <property type="entry name" value="PUM_HD"/>
    <property type="match status" value="1"/>
</dbReference>